<gene>
    <name evidence="1" type="ORF">GSBLH_T00000975001</name>
</gene>
<proteinExistence type="predicted"/>
<dbReference type="InParanoid" id="D8LYN5"/>
<accession>D8LYN5</accession>
<dbReference type="EMBL" id="FN668639">
    <property type="protein sequence ID" value="CBK20690.2"/>
    <property type="molecule type" value="Genomic_DNA"/>
</dbReference>
<organism evidence="1">
    <name type="scientific">Blastocystis hominis</name>
    <dbReference type="NCBI Taxonomy" id="12968"/>
    <lineage>
        <taxon>Eukaryota</taxon>
        <taxon>Sar</taxon>
        <taxon>Stramenopiles</taxon>
        <taxon>Bigyra</taxon>
        <taxon>Opalozoa</taxon>
        <taxon>Opalinata</taxon>
        <taxon>Blastocystidae</taxon>
        <taxon>Blastocystis</taxon>
    </lineage>
</organism>
<sequence length="74" mass="8437">MLRRSFQPLSSFSLRAPFAIVLRAVSTTSKTSFQVPRRMCSSVLKRAYAIVSESLRIRIHTILMSGTLSHRRPM</sequence>
<evidence type="ECO:0000313" key="2">
    <source>
        <dbReference type="Proteomes" id="UP000008312"/>
    </source>
</evidence>
<protein>
    <submittedName>
        <fullName evidence="1">Uncharacterized protein</fullName>
    </submittedName>
</protein>
<evidence type="ECO:0000313" key="1">
    <source>
        <dbReference type="EMBL" id="CBK20690.2"/>
    </source>
</evidence>
<dbReference type="Proteomes" id="UP000008312">
    <property type="component" value="Unassembled WGS sequence"/>
</dbReference>
<name>D8LYN5_BLAHO</name>
<keyword evidence="2" id="KW-1185">Reference proteome</keyword>
<dbReference type="RefSeq" id="XP_012894738.1">
    <property type="nucleotide sequence ID" value="XM_013039284.1"/>
</dbReference>
<dbReference type="AlphaFoldDB" id="D8LYN5"/>
<reference evidence="1" key="1">
    <citation type="submission" date="2010-02" db="EMBL/GenBank/DDBJ databases">
        <title>Sequencing and annotation of the Blastocystis hominis genome.</title>
        <authorList>
            <person name="Wincker P."/>
        </authorList>
    </citation>
    <scope>NUCLEOTIDE SEQUENCE</scope>
    <source>
        <strain evidence="1">Singapore isolate B</strain>
    </source>
</reference>
<dbReference type="GeneID" id="24918260"/>